<comment type="caution">
    <text evidence="3">The sequence shown here is derived from an EMBL/GenBank/DDBJ whole genome shotgun (WGS) entry which is preliminary data.</text>
</comment>
<feature type="domain" description="DUF1559" evidence="2">
    <location>
        <begin position="37"/>
        <end position="335"/>
    </location>
</feature>
<dbReference type="PANTHER" id="PTHR30093">
    <property type="entry name" value="GENERAL SECRETION PATHWAY PROTEIN G"/>
    <property type="match status" value="1"/>
</dbReference>
<dbReference type="NCBIfam" id="TIGR02532">
    <property type="entry name" value="IV_pilin_GFxxxE"/>
    <property type="match status" value="1"/>
</dbReference>
<evidence type="ECO:0000256" key="1">
    <source>
        <dbReference type="SAM" id="Phobius"/>
    </source>
</evidence>
<dbReference type="RefSeq" id="WP_320686439.1">
    <property type="nucleotide sequence ID" value="NZ_JAXBLV010000133.1"/>
</dbReference>
<dbReference type="NCBIfam" id="TIGR04294">
    <property type="entry name" value="pre_pil_HX9DG"/>
    <property type="match status" value="1"/>
</dbReference>
<reference evidence="4" key="1">
    <citation type="journal article" date="2023" name="Mar. Drugs">
        <title>Gemmata algarum, a Novel Planctomycete Isolated from an Algal Mat, Displays Antimicrobial Activity.</title>
        <authorList>
            <person name="Kumar G."/>
            <person name="Kallscheuer N."/>
            <person name="Kashif M."/>
            <person name="Ahamad S."/>
            <person name="Jagadeeshwari U."/>
            <person name="Pannikurungottu S."/>
            <person name="Haufschild T."/>
            <person name="Kabuu M."/>
            <person name="Sasikala C."/>
            <person name="Jogler C."/>
            <person name="Ramana C."/>
        </authorList>
    </citation>
    <scope>NUCLEOTIDE SEQUENCE [LARGE SCALE GENOMIC DNA]</scope>
    <source>
        <strain evidence="4">JC673</strain>
    </source>
</reference>
<name>A0ABU5EWQ5_9BACT</name>
<evidence type="ECO:0000313" key="4">
    <source>
        <dbReference type="Proteomes" id="UP001272242"/>
    </source>
</evidence>
<dbReference type="InterPro" id="IPR011453">
    <property type="entry name" value="DUF1559"/>
</dbReference>
<dbReference type="Pfam" id="PF07596">
    <property type="entry name" value="SBP_bac_10"/>
    <property type="match status" value="1"/>
</dbReference>
<dbReference type="Proteomes" id="UP001272242">
    <property type="component" value="Unassembled WGS sequence"/>
</dbReference>
<dbReference type="InterPro" id="IPR012902">
    <property type="entry name" value="N_methyl_site"/>
</dbReference>
<dbReference type="SUPFAM" id="SSF54523">
    <property type="entry name" value="Pili subunits"/>
    <property type="match status" value="1"/>
</dbReference>
<gene>
    <name evidence="3" type="ORF">R5W23_000890</name>
</gene>
<sequence length="355" mass="37000">MPVSNARTSRRGFTLIELLVVIAIIAILIGLLLPAVQKVREAAARMSCSNNLKQLGLALHNFHDQNNRLPPGAANDMPPFGTDTAVRWGSSWKVYILPFIEQDNIYRQWSLTGHSGYSNTANGALITNIMIKPLRCPSSPVPDFQTGAGGTTAVKMNSSYSGIAGSVIVSTAPGIHQVTCCNSGTGALGSSNGVLYAGSRLQLTSITDGTSNTWMVGEQSDHLRDATGAPMTAGFTTGVGNSATLYGWTMGAAHPNGSGWAATGADGRHFNCTANRYQLNQRGVIPAGTAGNTATAQAAGVHNDAGPNFPLNSGHSGGVNIVLADGSVRFFSNSLALATIHNFSTRDGGEIITEQ</sequence>
<dbReference type="Pfam" id="PF07963">
    <property type="entry name" value="N_methyl"/>
    <property type="match status" value="1"/>
</dbReference>
<keyword evidence="1" id="KW-1133">Transmembrane helix</keyword>
<organism evidence="3 4">
    <name type="scientific">Gemmata algarum</name>
    <dbReference type="NCBI Taxonomy" id="2975278"/>
    <lineage>
        <taxon>Bacteria</taxon>
        <taxon>Pseudomonadati</taxon>
        <taxon>Planctomycetota</taxon>
        <taxon>Planctomycetia</taxon>
        <taxon>Gemmatales</taxon>
        <taxon>Gemmataceae</taxon>
        <taxon>Gemmata</taxon>
    </lineage>
</organism>
<protein>
    <submittedName>
        <fullName evidence="3">DUF1559 domain-containing protein</fullName>
    </submittedName>
</protein>
<dbReference type="EMBL" id="JAXBLV010000133">
    <property type="protein sequence ID" value="MDY3559732.1"/>
    <property type="molecule type" value="Genomic_DNA"/>
</dbReference>
<dbReference type="Gene3D" id="3.30.700.10">
    <property type="entry name" value="Glycoprotein, Type 4 Pilin"/>
    <property type="match status" value="1"/>
</dbReference>
<dbReference type="PROSITE" id="PS00409">
    <property type="entry name" value="PROKAR_NTER_METHYL"/>
    <property type="match status" value="1"/>
</dbReference>
<accession>A0ABU5EWQ5</accession>
<dbReference type="InterPro" id="IPR027558">
    <property type="entry name" value="Pre_pil_HX9DG_C"/>
</dbReference>
<keyword evidence="1" id="KW-0472">Membrane</keyword>
<evidence type="ECO:0000259" key="2">
    <source>
        <dbReference type="Pfam" id="PF07596"/>
    </source>
</evidence>
<keyword evidence="1" id="KW-0812">Transmembrane</keyword>
<feature type="transmembrane region" description="Helical" evidence="1">
    <location>
        <begin position="12"/>
        <end position="36"/>
    </location>
</feature>
<dbReference type="InterPro" id="IPR045584">
    <property type="entry name" value="Pilin-like"/>
</dbReference>
<dbReference type="PANTHER" id="PTHR30093:SF2">
    <property type="entry name" value="TYPE II SECRETION SYSTEM PROTEIN H"/>
    <property type="match status" value="1"/>
</dbReference>
<keyword evidence="4" id="KW-1185">Reference proteome</keyword>
<evidence type="ECO:0000313" key="3">
    <source>
        <dbReference type="EMBL" id="MDY3559732.1"/>
    </source>
</evidence>
<proteinExistence type="predicted"/>